<evidence type="ECO:0000259" key="3">
    <source>
        <dbReference type="Pfam" id="PF00501"/>
    </source>
</evidence>
<evidence type="ECO:0000256" key="2">
    <source>
        <dbReference type="ARBA" id="ARBA00022598"/>
    </source>
</evidence>
<keyword evidence="6" id="KW-1185">Reference proteome</keyword>
<comment type="similarity">
    <text evidence="1">Belongs to the ATP-dependent AMP-binding enzyme family.</text>
</comment>
<dbReference type="InterPro" id="IPR042099">
    <property type="entry name" value="ANL_N_sf"/>
</dbReference>
<dbReference type="InterPro" id="IPR020845">
    <property type="entry name" value="AMP-binding_CS"/>
</dbReference>
<dbReference type="Pfam" id="PF13193">
    <property type="entry name" value="AMP-binding_C"/>
    <property type="match status" value="1"/>
</dbReference>
<dbReference type="PANTHER" id="PTHR43201">
    <property type="entry name" value="ACYL-COA SYNTHETASE"/>
    <property type="match status" value="1"/>
</dbReference>
<feature type="domain" description="AMP-binding enzyme C-terminal" evidence="4">
    <location>
        <begin position="431"/>
        <end position="508"/>
    </location>
</feature>
<reference evidence="5 6" key="1">
    <citation type="submission" date="2023-03" db="EMBL/GenBank/DDBJ databases">
        <title>Complete genome sequences of several Auritidibacter ignavus strains isolated from ear infections.</title>
        <authorList>
            <person name="Baehr T."/>
            <person name="Baumhoegger A.M."/>
        </authorList>
    </citation>
    <scope>NUCLEOTIDE SEQUENCE [LARGE SCALE GENOMIC DNA]</scope>
    <source>
        <strain evidence="5 6">BABAE-6</strain>
    </source>
</reference>
<evidence type="ECO:0000256" key="1">
    <source>
        <dbReference type="ARBA" id="ARBA00006432"/>
    </source>
</evidence>
<accession>A0AAJ6AIF9</accession>
<evidence type="ECO:0000313" key="5">
    <source>
        <dbReference type="EMBL" id="WGH92627.1"/>
    </source>
</evidence>
<keyword evidence="2" id="KW-0436">Ligase</keyword>
<dbReference type="GO" id="GO:0006631">
    <property type="term" value="P:fatty acid metabolic process"/>
    <property type="evidence" value="ECO:0007669"/>
    <property type="project" value="TreeGrafter"/>
</dbReference>
<dbReference type="RefSeq" id="WP_279674633.1">
    <property type="nucleotide sequence ID" value="NZ_CP122566.1"/>
</dbReference>
<dbReference type="Proteomes" id="UP001224674">
    <property type="component" value="Chromosome"/>
</dbReference>
<protein>
    <submittedName>
        <fullName evidence="5">AMP-binding protein</fullName>
    </submittedName>
</protein>
<gene>
    <name evidence="5" type="ORF">QDX21_10015</name>
</gene>
<dbReference type="InterPro" id="IPR025110">
    <property type="entry name" value="AMP-bd_C"/>
</dbReference>
<name>A0AAJ6AIF9_9MICC</name>
<dbReference type="InterPro" id="IPR045851">
    <property type="entry name" value="AMP-bd_C_sf"/>
</dbReference>
<dbReference type="AlphaFoldDB" id="A0AAJ6AIF9"/>
<feature type="domain" description="AMP-dependent synthetase/ligase" evidence="3">
    <location>
        <begin position="16"/>
        <end position="381"/>
    </location>
</feature>
<dbReference type="EMBL" id="CP122566">
    <property type="protein sequence ID" value="WGH92627.1"/>
    <property type="molecule type" value="Genomic_DNA"/>
</dbReference>
<sequence length="524" mass="57723">MFGSAITRVDDLIAVNARNLPQEPALTCSELTLNYQDLESYIEGVSNALLVAGVEHGDRVAVLAKNSLPFFGLYFATARIGAILVPLNYWNRAGQHADALSDVTPVLFFHDPEYADVAQEAKVEVASSARLIELEPWGVGPCADSDWQKFLATVEEEDSLPVKPEVNASDPHMILYTSGTTGRPKGAVLSHERTVHDAFAMAATLGIRQTDVFGNWFTPFHVGNWDHQKFFLIMGAHVVLYPQFDAVAVLSGIEEHRITVMLTVPIMSQQLMQHPRFSQTDLSSLRLIYFGAYDPSGIMDRVADTFGVRTGRVDMVHTYGLTEAGCIVTACPANRLLEKWGSIGRPIPGVEVRLLNDTGADAKVDEPGEIILRGPRMSGYWNREEATAETIVDGWLHTGDVAVRDKDGFLRIVDRRKDMIRTGGQNAYSKEIEDCLSQHPDVQEVAVIGVPDPVYEESICAIVVASDHDVADTLPAVLPDFVRERLAGYNAPQRVVVVNELPKNSLGKIRKPELRKTYGSIFIA</sequence>
<proteinExistence type="inferred from homology"/>
<organism evidence="5 6">
    <name type="scientific">Auritidibacter ignavus</name>
    <dbReference type="NCBI Taxonomy" id="678932"/>
    <lineage>
        <taxon>Bacteria</taxon>
        <taxon>Bacillati</taxon>
        <taxon>Actinomycetota</taxon>
        <taxon>Actinomycetes</taxon>
        <taxon>Micrococcales</taxon>
        <taxon>Micrococcaceae</taxon>
        <taxon>Auritidibacter</taxon>
    </lineage>
</organism>
<evidence type="ECO:0000259" key="4">
    <source>
        <dbReference type="Pfam" id="PF13193"/>
    </source>
</evidence>
<dbReference type="PANTHER" id="PTHR43201:SF5">
    <property type="entry name" value="MEDIUM-CHAIN ACYL-COA LIGASE ACSF2, MITOCHONDRIAL"/>
    <property type="match status" value="1"/>
</dbReference>
<evidence type="ECO:0000313" key="6">
    <source>
        <dbReference type="Proteomes" id="UP001224674"/>
    </source>
</evidence>
<dbReference type="GO" id="GO:0031956">
    <property type="term" value="F:medium-chain fatty acid-CoA ligase activity"/>
    <property type="evidence" value="ECO:0007669"/>
    <property type="project" value="TreeGrafter"/>
</dbReference>
<dbReference type="Gene3D" id="3.40.50.12780">
    <property type="entry name" value="N-terminal domain of ligase-like"/>
    <property type="match status" value="1"/>
</dbReference>
<dbReference type="PROSITE" id="PS00455">
    <property type="entry name" value="AMP_BINDING"/>
    <property type="match status" value="1"/>
</dbReference>
<dbReference type="Gene3D" id="3.30.300.30">
    <property type="match status" value="1"/>
</dbReference>
<dbReference type="InterPro" id="IPR000873">
    <property type="entry name" value="AMP-dep_synth/lig_dom"/>
</dbReference>
<dbReference type="SUPFAM" id="SSF56801">
    <property type="entry name" value="Acetyl-CoA synthetase-like"/>
    <property type="match status" value="1"/>
</dbReference>
<dbReference type="Pfam" id="PF00501">
    <property type="entry name" value="AMP-binding"/>
    <property type="match status" value="1"/>
</dbReference>